<dbReference type="Proteomes" id="UP000594262">
    <property type="component" value="Unplaced"/>
</dbReference>
<dbReference type="PANTHER" id="PTHR24249:SF372">
    <property type="entry name" value="G-PROTEIN COUPLED RECEPTORS FAMILY 1 PROFILE DOMAIN-CONTAINING PROTEIN"/>
    <property type="match status" value="1"/>
</dbReference>
<feature type="region of interest" description="Disordered" evidence="10">
    <location>
        <begin position="299"/>
        <end position="323"/>
    </location>
</feature>
<keyword evidence="5 9" id="KW-0297">G-protein coupled receptor</keyword>
<dbReference type="InterPro" id="IPR017452">
    <property type="entry name" value="GPCR_Rhodpsn_7TM"/>
</dbReference>
<keyword evidence="14" id="KW-1185">Reference proteome</keyword>
<dbReference type="PROSITE" id="PS00237">
    <property type="entry name" value="G_PROTEIN_RECEP_F1_1"/>
    <property type="match status" value="1"/>
</dbReference>
<accession>A0A7M5XII7</accession>
<evidence type="ECO:0000256" key="1">
    <source>
        <dbReference type="ARBA" id="ARBA00004651"/>
    </source>
</evidence>
<feature type="domain" description="G-protein coupled receptors family 1 profile" evidence="12">
    <location>
        <begin position="42"/>
        <end position="280"/>
    </location>
</feature>
<dbReference type="InterPro" id="IPR000276">
    <property type="entry name" value="GPCR_Rhodpsn"/>
</dbReference>
<evidence type="ECO:0000256" key="3">
    <source>
        <dbReference type="ARBA" id="ARBA00022692"/>
    </source>
</evidence>
<name>A0A7M5XII7_9CNID</name>
<dbReference type="CDD" id="cd00637">
    <property type="entry name" value="7tm_classA_rhodopsin-like"/>
    <property type="match status" value="1"/>
</dbReference>
<evidence type="ECO:0000313" key="13">
    <source>
        <dbReference type="EnsemblMetazoa" id="CLYHEMP022910.1"/>
    </source>
</evidence>
<dbReference type="GO" id="GO:0004930">
    <property type="term" value="F:G protein-coupled receptor activity"/>
    <property type="evidence" value="ECO:0007669"/>
    <property type="project" value="UniProtKB-KW"/>
</dbReference>
<dbReference type="GO" id="GO:0005886">
    <property type="term" value="C:plasma membrane"/>
    <property type="evidence" value="ECO:0007669"/>
    <property type="project" value="UniProtKB-SubCell"/>
</dbReference>
<evidence type="ECO:0000256" key="6">
    <source>
        <dbReference type="ARBA" id="ARBA00023136"/>
    </source>
</evidence>
<feature type="transmembrane region" description="Helical" evidence="11">
    <location>
        <begin position="28"/>
        <end position="52"/>
    </location>
</feature>
<dbReference type="SUPFAM" id="SSF81321">
    <property type="entry name" value="Family A G protein-coupled receptor-like"/>
    <property type="match status" value="1"/>
</dbReference>
<dbReference type="Pfam" id="PF00001">
    <property type="entry name" value="7tm_1"/>
    <property type="match status" value="1"/>
</dbReference>
<evidence type="ECO:0000256" key="7">
    <source>
        <dbReference type="ARBA" id="ARBA00023170"/>
    </source>
</evidence>
<evidence type="ECO:0000256" key="10">
    <source>
        <dbReference type="SAM" id="MobiDB-lite"/>
    </source>
</evidence>
<feature type="transmembrane region" description="Helical" evidence="11">
    <location>
        <begin position="175"/>
        <end position="200"/>
    </location>
</feature>
<feature type="transmembrane region" description="Helical" evidence="11">
    <location>
        <begin position="142"/>
        <end position="163"/>
    </location>
</feature>
<evidence type="ECO:0000256" key="4">
    <source>
        <dbReference type="ARBA" id="ARBA00022989"/>
    </source>
</evidence>
<feature type="transmembrane region" description="Helical" evidence="11">
    <location>
        <begin position="263"/>
        <end position="283"/>
    </location>
</feature>
<dbReference type="PRINTS" id="PR00237">
    <property type="entry name" value="GPCRRHODOPSN"/>
</dbReference>
<evidence type="ECO:0000313" key="14">
    <source>
        <dbReference type="Proteomes" id="UP000594262"/>
    </source>
</evidence>
<sequence>MLNNTTVEECMTSYSGRVYMSSDQINFLIAYDIATGFFNFLANGLVIFALVLSKQTGNPSLKLIFLLSVSDCCLAVVVQSLFAVMMFKFPHTQNCTFEMMTQFFGIFFTHTSGYIIALIGFDRYARVKFLTKYSNIMTSKRVKILVIIVILLSVVQATLYVLGTTFGIFDKTKKIGVAVDFIVVLSVVIVTIMAVCAVKSHRRNAGDQSMMKAVDQTVTRLASKILLTIIIFYVIYVIIAFLHSAQADKSTGAKRSWLEFGVFLGYLLTYTNSLVNALIFLSVNNKARMELLRRTFKGRDSKDDHTGSVSKSNTQEISIKDLS</sequence>
<keyword evidence="8 9" id="KW-0807">Transducer</keyword>
<keyword evidence="3 9" id="KW-0812">Transmembrane</keyword>
<proteinExistence type="inferred from homology"/>
<feature type="compositionally biased region" description="Polar residues" evidence="10">
    <location>
        <begin position="307"/>
        <end position="317"/>
    </location>
</feature>
<comment type="subcellular location">
    <subcellularLocation>
        <location evidence="1">Cell membrane</location>
        <topology evidence="1">Multi-pass membrane protein</topology>
    </subcellularLocation>
</comment>
<evidence type="ECO:0000256" key="5">
    <source>
        <dbReference type="ARBA" id="ARBA00023040"/>
    </source>
</evidence>
<dbReference type="PANTHER" id="PTHR24249">
    <property type="entry name" value="HISTAMINE RECEPTOR-RELATED G-PROTEIN COUPLED RECEPTOR"/>
    <property type="match status" value="1"/>
</dbReference>
<dbReference type="GeneID" id="136824105"/>
<organism evidence="13 14">
    <name type="scientific">Clytia hemisphaerica</name>
    <dbReference type="NCBI Taxonomy" id="252671"/>
    <lineage>
        <taxon>Eukaryota</taxon>
        <taxon>Metazoa</taxon>
        <taxon>Cnidaria</taxon>
        <taxon>Hydrozoa</taxon>
        <taxon>Hydroidolina</taxon>
        <taxon>Leptothecata</taxon>
        <taxon>Obeliida</taxon>
        <taxon>Clytiidae</taxon>
        <taxon>Clytia</taxon>
    </lineage>
</organism>
<keyword evidence="7 9" id="KW-0675">Receptor</keyword>
<comment type="similarity">
    <text evidence="9">Belongs to the G-protein coupled receptor 1 family.</text>
</comment>
<evidence type="ECO:0000256" key="9">
    <source>
        <dbReference type="RuleBase" id="RU000688"/>
    </source>
</evidence>
<evidence type="ECO:0000256" key="11">
    <source>
        <dbReference type="SAM" id="Phobius"/>
    </source>
</evidence>
<feature type="transmembrane region" description="Helical" evidence="11">
    <location>
        <begin position="221"/>
        <end position="243"/>
    </location>
</feature>
<dbReference type="OrthoDB" id="6033120at2759"/>
<evidence type="ECO:0000256" key="8">
    <source>
        <dbReference type="ARBA" id="ARBA00023224"/>
    </source>
</evidence>
<dbReference type="InterPro" id="IPR050569">
    <property type="entry name" value="TAAR"/>
</dbReference>
<protein>
    <recommendedName>
        <fullName evidence="12">G-protein coupled receptors family 1 profile domain-containing protein</fullName>
    </recommendedName>
</protein>
<keyword evidence="4 11" id="KW-1133">Transmembrane helix</keyword>
<feature type="transmembrane region" description="Helical" evidence="11">
    <location>
        <begin position="64"/>
        <end position="87"/>
    </location>
</feature>
<keyword evidence="6 11" id="KW-0472">Membrane</keyword>
<dbReference type="EnsemblMetazoa" id="CLYHEMT022910.1">
    <property type="protein sequence ID" value="CLYHEMP022910.1"/>
    <property type="gene ID" value="CLYHEMG022910"/>
</dbReference>
<evidence type="ECO:0000256" key="2">
    <source>
        <dbReference type="ARBA" id="ARBA00022475"/>
    </source>
</evidence>
<dbReference type="PROSITE" id="PS50262">
    <property type="entry name" value="G_PROTEIN_RECEP_F1_2"/>
    <property type="match status" value="1"/>
</dbReference>
<dbReference type="AlphaFoldDB" id="A0A7M5XII7"/>
<dbReference type="RefSeq" id="XP_066936369.1">
    <property type="nucleotide sequence ID" value="XM_067080268.1"/>
</dbReference>
<evidence type="ECO:0000259" key="12">
    <source>
        <dbReference type="PROSITE" id="PS50262"/>
    </source>
</evidence>
<feature type="transmembrane region" description="Helical" evidence="11">
    <location>
        <begin position="99"/>
        <end position="121"/>
    </location>
</feature>
<reference evidence="13" key="1">
    <citation type="submission" date="2021-01" db="UniProtKB">
        <authorList>
            <consortium name="EnsemblMetazoa"/>
        </authorList>
    </citation>
    <scope>IDENTIFICATION</scope>
</reference>
<keyword evidence="2" id="KW-1003">Cell membrane</keyword>
<dbReference type="Gene3D" id="1.20.1070.10">
    <property type="entry name" value="Rhodopsin 7-helix transmembrane proteins"/>
    <property type="match status" value="1"/>
</dbReference>